<organism evidence="14">
    <name type="scientific">Rhipicephalus appendiculatus</name>
    <name type="common">Brown ear tick</name>
    <dbReference type="NCBI Taxonomy" id="34631"/>
    <lineage>
        <taxon>Eukaryota</taxon>
        <taxon>Metazoa</taxon>
        <taxon>Ecdysozoa</taxon>
        <taxon>Arthropoda</taxon>
        <taxon>Chelicerata</taxon>
        <taxon>Arachnida</taxon>
        <taxon>Acari</taxon>
        <taxon>Parasitiformes</taxon>
        <taxon>Ixodida</taxon>
        <taxon>Ixodoidea</taxon>
        <taxon>Ixodidae</taxon>
        <taxon>Rhipicephalinae</taxon>
        <taxon>Rhipicephalus</taxon>
        <taxon>Rhipicephalus</taxon>
    </lineage>
</organism>
<comment type="catalytic activity">
    <reaction evidence="9 11">
        <text>uridine(44) in tRNA(Ser) + S-adenosyl-L-methionine = 2'-O-methyluridine(44) in tRNA(Ser) + S-adenosyl-L-homocysteine + H(+)</text>
        <dbReference type="Rhea" id="RHEA:43100"/>
        <dbReference type="Rhea" id="RHEA-COMP:10339"/>
        <dbReference type="Rhea" id="RHEA-COMP:10340"/>
        <dbReference type="ChEBI" id="CHEBI:15378"/>
        <dbReference type="ChEBI" id="CHEBI:57856"/>
        <dbReference type="ChEBI" id="CHEBI:59789"/>
        <dbReference type="ChEBI" id="CHEBI:65315"/>
        <dbReference type="ChEBI" id="CHEBI:74478"/>
        <dbReference type="EC" id="2.1.1.211"/>
    </reaction>
</comment>
<dbReference type="InterPro" id="IPR029063">
    <property type="entry name" value="SAM-dependent_MTases_sf"/>
</dbReference>
<dbReference type="PROSITE" id="PS50103">
    <property type="entry name" value="ZF_C3H1"/>
    <property type="match status" value="1"/>
</dbReference>
<keyword evidence="10" id="KW-0479">Metal-binding</keyword>
<dbReference type="InterPro" id="IPR000571">
    <property type="entry name" value="Znf_CCCH"/>
</dbReference>
<dbReference type="GO" id="GO:0141101">
    <property type="term" value="F:tRNA(Ser) (uridine(44)-2'-O-)-methyltransferase activity"/>
    <property type="evidence" value="ECO:0007669"/>
    <property type="project" value="UniProtKB-EC"/>
</dbReference>
<evidence type="ECO:0000256" key="7">
    <source>
        <dbReference type="ARBA" id="ARBA00022691"/>
    </source>
</evidence>
<proteinExistence type="inferred from homology"/>
<dbReference type="PANTHER" id="PTHR21210:SF0">
    <property type="entry name" value="TRNA (URACIL-O(2)-)-METHYLTRANSFERASE-RELATED"/>
    <property type="match status" value="1"/>
</dbReference>
<evidence type="ECO:0000256" key="6">
    <source>
        <dbReference type="ARBA" id="ARBA00022679"/>
    </source>
</evidence>
<dbReference type="EMBL" id="GEDV01008792">
    <property type="protein sequence ID" value="JAP79765.1"/>
    <property type="molecule type" value="Transcribed_RNA"/>
</dbReference>
<name>A0A131YMF6_RHIAP</name>
<evidence type="ECO:0000256" key="3">
    <source>
        <dbReference type="ARBA" id="ARBA00009056"/>
    </source>
</evidence>
<feature type="region of interest" description="Disordered" evidence="12">
    <location>
        <begin position="557"/>
        <end position="576"/>
    </location>
</feature>
<sequence length="599" mass="68146">MWFNADCSAEVPGTDSFQTALRVWIDKPHTINRRLTGVKPLRERVIKPTLLNSDDASTTLTEHINAVDVDGLDSVLEQLTDHPECPWKDASEIVGYVLERELLPKQIDRFSPVREVVMVFGDCAVFYNASKTSAVSPSITYRLRLSDDLRIHLEFFKFKCEDEVSGVSWLKEHVLPKVTKWACSEPMTKGKQLVVPSLSQVPIEKYNTMYFNLKKKYGKHLCKIWPETTDPLKYVYEDIAIASYLLAVWDEEKQNGRDEAPTFIDVGCGNGLLVYLLAAEGYDGIGVDVRKRKIWELFGSSTKLLEQPITPETRFPEYTWWIGNHSDELTPWIPYLASRSRPDARVFLLPCCPFTFHGKYQRQHGGMSQYQSYLLFLQGLCHDLGFDVTLDRLRIPSTKRICLVCKPGERKDQQAAAEDIEGFIPSRIDFQQETRLKQEHEAHAEKFEPRAKTEAVRNCTQLDRDFLDCTVDLLAKKLLQLGGDSSCGSPESPEQNHWLKGGSLHLSELADLLSKEDLNMLKSQCGGLQTLVRNHKHIFQVDKGLVSLNVPKLAAEKEKVGSSKNSATKPPGKRKHCWFHRNHPQGCPLQGDECTFIHE</sequence>
<evidence type="ECO:0000256" key="5">
    <source>
        <dbReference type="ARBA" id="ARBA00022603"/>
    </source>
</evidence>
<evidence type="ECO:0000256" key="2">
    <source>
        <dbReference type="ARBA" id="ARBA00004496"/>
    </source>
</evidence>
<comment type="subcellular location">
    <subcellularLocation>
        <location evidence="2 11">Cytoplasm</location>
    </subcellularLocation>
</comment>
<keyword evidence="6 11" id="KW-0808">Transferase</keyword>
<dbReference type="SUPFAM" id="SSF53335">
    <property type="entry name" value="S-adenosyl-L-methionine-dependent methyltransferases"/>
    <property type="match status" value="1"/>
</dbReference>
<keyword evidence="10" id="KW-0863">Zinc-finger</keyword>
<evidence type="ECO:0000256" key="8">
    <source>
        <dbReference type="ARBA" id="ARBA00022694"/>
    </source>
</evidence>
<comment type="function">
    <text evidence="1">Probable adenosyl-L-methionine (AdoMet)-dependent tRNA (uracil-O(2)-)-methyltransferase.</text>
</comment>
<dbReference type="PANTHER" id="PTHR21210">
    <property type="entry name" value="TRNA (URACIL-O(2)-)-METHYLTRANSFERASE-RELATED"/>
    <property type="match status" value="1"/>
</dbReference>
<dbReference type="Pfam" id="PF07757">
    <property type="entry name" value="AdoMet_MTase"/>
    <property type="match status" value="1"/>
</dbReference>
<comment type="function">
    <text evidence="11">Adenosyl-L-methionine (AdoMet)-dependent tRNA (uracil-O(2)-)-methyltransferase.</text>
</comment>
<evidence type="ECO:0000313" key="14">
    <source>
        <dbReference type="EMBL" id="JAP79765.1"/>
    </source>
</evidence>
<dbReference type="GO" id="GO:0005737">
    <property type="term" value="C:cytoplasm"/>
    <property type="evidence" value="ECO:0007669"/>
    <property type="project" value="UniProtKB-SubCell"/>
</dbReference>
<dbReference type="EC" id="2.1.1.211" evidence="11"/>
<protein>
    <recommendedName>
        <fullName evidence="11">tRNA (uracil-O(2)-)-methyltransferase</fullName>
        <ecNumber evidence="11">2.1.1.211</ecNumber>
    </recommendedName>
</protein>
<accession>A0A131YMF6</accession>
<dbReference type="GO" id="GO:0030488">
    <property type="term" value="P:tRNA methylation"/>
    <property type="evidence" value="ECO:0007669"/>
    <property type="project" value="UniProtKB-UniRule"/>
</dbReference>
<evidence type="ECO:0000256" key="10">
    <source>
        <dbReference type="PROSITE-ProRule" id="PRU00723"/>
    </source>
</evidence>
<comment type="similarity">
    <text evidence="3 11">Belongs to the TRM44 family.</text>
</comment>
<keyword evidence="4 11" id="KW-0963">Cytoplasm</keyword>
<dbReference type="AlphaFoldDB" id="A0A131YMF6"/>
<keyword evidence="5 11" id="KW-0489">Methyltransferase</keyword>
<evidence type="ECO:0000256" key="9">
    <source>
        <dbReference type="ARBA" id="ARBA00047957"/>
    </source>
</evidence>
<dbReference type="InterPro" id="IPR011671">
    <property type="entry name" value="tRNA_uracil_MeTrfase"/>
</dbReference>
<reference evidence="14" key="1">
    <citation type="journal article" date="2016" name="Ticks Tick Borne Dis.">
        <title>De novo assembly and annotation of the salivary gland transcriptome of Rhipicephalus appendiculatus male and female ticks during blood feeding.</title>
        <authorList>
            <person name="de Castro M.H."/>
            <person name="de Klerk D."/>
            <person name="Pienaar R."/>
            <person name="Latif A.A."/>
            <person name="Rees D.J."/>
            <person name="Mans B.J."/>
        </authorList>
    </citation>
    <scope>NUCLEOTIDE SEQUENCE</scope>
    <source>
        <tissue evidence="14">Salivary glands</tissue>
    </source>
</reference>
<evidence type="ECO:0000256" key="12">
    <source>
        <dbReference type="SAM" id="MobiDB-lite"/>
    </source>
</evidence>
<feature type="zinc finger region" description="C3H1-type" evidence="10">
    <location>
        <begin position="571"/>
        <end position="599"/>
    </location>
</feature>
<evidence type="ECO:0000256" key="1">
    <source>
        <dbReference type="ARBA" id="ARBA00002778"/>
    </source>
</evidence>
<evidence type="ECO:0000256" key="11">
    <source>
        <dbReference type="RuleBase" id="RU368004"/>
    </source>
</evidence>
<evidence type="ECO:0000256" key="4">
    <source>
        <dbReference type="ARBA" id="ARBA00022490"/>
    </source>
</evidence>
<keyword evidence="7 11" id="KW-0949">S-adenosyl-L-methionine</keyword>
<keyword evidence="10" id="KW-0862">Zinc</keyword>
<dbReference type="Gene3D" id="3.40.50.150">
    <property type="entry name" value="Vaccinia Virus protein VP39"/>
    <property type="match status" value="1"/>
</dbReference>
<keyword evidence="8 11" id="KW-0819">tRNA processing</keyword>
<dbReference type="GO" id="GO:0008270">
    <property type="term" value="F:zinc ion binding"/>
    <property type="evidence" value="ECO:0007669"/>
    <property type="project" value="UniProtKB-KW"/>
</dbReference>
<evidence type="ECO:0000259" key="13">
    <source>
        <dbReference type="PROSITE" id="PS50103"/>
    </source>
</evidence>
<feature type="domain" description="C3H1-type" evidence="13">
    <location>
        <begin position="571"/>
        <end position="599"/>
    </location>
</feature>